<proteinExistence type="predicted"/>
<dbReference type="SUPFAM" id="SSF58038">
    <property type="entry name" value="SNARE fusion complex"/>
    <property type="match status" value="1"/>
</dbReference>
<dbReference type="InterPro" id="IPR000727">
    <property type="entry name" value="T_SNARE_dom"/>
</dbReference>
<dbReference type="SMART" id="SM00397">
    <property type="entry name" value="t_SNARE"/>
    <property type="match status" value="1"/>
</dbReference>
<dbReference type="PROSITE" id="PS50192">
    <property type="entry name" value="T_SNARE"/>
    <property type="match status" value="1"/>
</dbReference>
<feature type="domain" description="T-SNARE coiled-coil homology" evidence="2">
    <location>
        <begin position="1"/>
        <end position="61"/>
    </location>
</feature>
<name>A0A316UGB1_9BASI</name>
<feature type="region of interest" description="Disordered" evidence="1">
    <location>
        <begin position="69"/>
        <end position="90"/>
    </location>
</feature>
<organism evidence="3 4">
    <name type="scientific">Pseudomicrostroma glucosiphilum</name>
    <dbReference type="NCBI Taxonomy" id="1684307"/>
    <lineage>
        <taxon>Eukaryota</taxon>
        <taxon>Fungi</taxon>
        <taxon>Dikarya</taxon>
        <taxon>Basidiomycota</taxon>
        <taxon>Ustilaginomycotina</taxon>
        <taxon>Exobasidiomycetes</taxon>
        <taxon>Microstromatales</taxon>
        <taxon>Microstromatales incertae sedis</taxon>
        <taxon>Pseudomicrostroma</taxon>
    </lineage>
</organism>
<dbReference type="Gene3D" id="1.20.5.110">
    <property type="match status" value="1"/>
</dbReference>
<dbReference type="STRING" id="1684307.A0A316UGB1"/>
<dbReference type="GeneID" id="37013557"/>
<reference evidence="3 4" key="1">
    <citation type="journal article" date="2018" name="Mol. Biol. Evol.">
        <title>Broad Genomic Sampling Reveals a Smut Pathogenic Ancestry of the Fungal Clade Ustilaginomycotina.</title>
        <authorList>
            <person name="Kijpornyongpan T."/>
            <person name="Mondo S.J."/>
            <person name="Barry K."/>
            <person name="Sandor L."/>
            <person name="Lee J."/>
            <person name="Lipzen A."/>
            <person name="Pangilinan J."/>
            <person name="LaButti K."/>
            <person name="Hainaut M."/>
            <person name="Henrissat B."/>
            <person name="Grigoriev I.V."/>
            <person name="Spatafora J.W."/>
            <person name="Aime M.C."/>
        </authorList>
    </citation>
    <scope>NUCLEOTIDE SEQUENCE [LARGE SCALE GENOMIC DNA]</scope>
    <source>
        <strain evidence="3 4">MCA 4718</strain>
    </source>
</reference>
<evidence type="ECO:0000256" key="1">
    <source>
        <dbReference type="SAM" id="MobiDB-lite"/>
    </source>
</evidence>
<gene>
    <name evidence="3" type="ORF">BCV69DRAFT_281014</name>
</gene>
<evidence type="ECO:0000313" key="4">
    <source>
        <dbReference type="Proteomes" id="UP000245942"/>
    </source>
</evidence>
<evidence type="ECO:0000313" key="3">
    <source>
        <dbReference type="EMBL" id="PWN23401.1"/>
    </source>
</evidence>
<sequence length="90" mass="10100">MFASQDNQLDTLTLSIGRQRDLSLRMNEELELQGELLEELDGDVERTGLRLGRASGQLERVRRGVNEHGEWAGGGRRRKGGQAAVEWPRA</sequence>
<accession>A0A316UGB1</accession>
<keyword evidence="4" id="KW-1185">Reference proteome</keyword>
<dbReference type="Proteomes" id="UP000245942">
    <property type="component" value="Unassembled WGS sequence"/>
</dbReference>
<dbReference type="AlphaFoldDB" id="A0A316UGB1"/>
<dbReference type="EMBL" id="KZ819322">
    <property type="protein sequence ID" value="PWN23401.1"/>
    <property type="molecule type" value="Genomic_DNA"/>
</dbReference>
<dbReference type="RefSeq" id="XP_025350561.1">
    <property type="nucleotide sequence ID" value="XM_025491823.1"/>
</dbReference>
<dbReference type="OrthoDB" id="244190at2759"/>
<protein>
    <recommendedName>
        <fullName evidence="2">t-SNARE coiled-coil homology domain-containing protein</fullName>
    </recommendedName>
</protein>
<evidence type="ECO:0000259" key="2">
    <source>
        <dbReference type="PROSITE" id="PS50192"/>
    </source>
</evidence>